<accession>A0A4P7N7B7</accession>
<dbReference type="GO" id="GO:0016787">
    <property type="term" value="F:hydrolase activity"/>
    <property type="evidence" value="ECO:0007669"/>
    <property type="project" value="InterPro"/>
</dbReference>
<name>A0A4P7N7B7_PYROR</name>
<dbReference type="PANTHER" id="PTHR43695">
    <property type="entry name" value="PUTATIVE (AFU_ORTHOLOGUE AFUA_2G17250)-RELATED"/>
    <property type="match status" value="1"/>
</dbReference>
<dbReference type="Proteomes" id="UP000294847">
    <property type="component" value="Chromosome 2"/>
</dbReference>
<evidence type="ECO:0000313" key="1">
    <source>
        <dbReference type="EMBL" id="QBZ55930.1"/>
    </source>
</evidence>
<protein>
    <submittedName>
        <fullName evidence="1">Uncharacterized protein</fullName>
    </submittedName>
</protein>
<dbReference type="Pfam" id="PF13472">
    <property type="entry name" value="Lipase_GDSL_2"/>
    <property type="match status" value="1"/>
</dbReference>
<evidence type="ECO:0000313" key="2">
    <source>
        <dbReference type="Proteomes" id="UP000294847"/>
    </source>
</evidence>
<dbReference type="SUPFAM" id="SSF52266">
    <property type="entry name" value="SGNH hydrolase"/>
    <property type="match status" value="1"/>
</dbReference>
<dbReference type="InterPro" id="IPR036514">
    <property type="entry name" value="SGNH_hydro_sf"/>
</dbReference>
<dbReference type="EMBL" id="CP034205">
    <property type="protein sequence ID" value="QBZ55930.1"/>
    <property type="molecule type" value="Genomic_DNA"/>
</dbReference>
<organism evidence="1 2">
    <name type="scientific">Pyricularia oryzae</name>
    <name type="common">Rice blast fungus</name>
    <name type="synonym">Magnaporthe oryzae</name>
    <dbReference type="NCBI Taxonomy" id="318829"/>
    <lineage>
        <taxon>Eukaryota</taxon>
        <taxon>Fungi</taxon>
        <taxon>Dikarya</taxon>
        <taxon>Ascomycota</taxon>
        <taxon>Pezizomycotina</taxon>
        <taxon>Sordariomycetes</taxon>
        <taxon>Sordariomycetidae</taxon>
        <taxon>Magnaporthales</taxon>
        <taxon>Pyriculariaceae</taxon>
        <taxon>Pyricularia</taxon>
    </lineage>
</organism>
<dbReference type="Gene3D" id="3.40.50.1110">
    <property type="entry name" value="SGNH hydrolase"/>
    <property type="match status" value="1"/>
</dbReference>
<dbReference type="AlphaFoldDB" id="A0A4P7N7B7"/>
<proteinExistence type="predicted"/>
<dbReference type="InterPro" id="IPR013830">
    <property type="entry name" value="SGNH_hydro"/>
</dbReference>
<gene>
    <name evidence="1" type="ORF">PoMZ_00836</name>
</gene>
<dbReference type="InterPro" id="IPR037459">
    <property type="entry name" value="RhgT-like"/>
</dbReference>
<reference evidence="1 2" key="1">
    <citation type="journal article" date="2019" name="Mol. Biol. Evol.">
        <title>Blast fungal genomes show frequent chromosomal changes, gene gains and losses, and effector gene turnover.</title>
        <authorList>
            <person name="Gomez Luciano L.B."/>
            <person name="Jason Tsai I."/>
            <person name="Chuma I."/>
            <person name="Tosa Y."/>
            <person name="Chen Y.H."/>
            <person name="Li J.Y."/>
            <person name="Li M.Y."/>
            <person name="Jade Lu M.Y."/>
            <person name="Nakayashiki H."/>
            <person name="Li W.H."/>
        </authorList>
    </citation>
    <scope>NUCLEOTIDE SEQUENCE [LARGE SCALE GENOMIC DNA]</scope>
    <source>
        <strain evidence="1">MZ5-1-6</strain>
    </source>
</reference>
<dbReference type="PANTHER" id="PTHR43695:SF2">
    <property type="entry name" value="PUTATIVE (AFU_ORTHOLOGUE AFUA_2G17250)-RELATED"/>
    <property type="match status" value="1"/>
</dbReference>
<sequence>MKPTILLAATTSLAKAAPYFVLTGDSTTAVNGGWGDGFLSFLQGGAAGWNTAKSGATTASFRAQGLWDGAVRRVREKVGEYKPVFVTIQFGHNDQKEAAGISLDQFQRNLEDMVREVAGAGGVPVENTVTKSKSTILTPKDDYYQILITSLTRRTFSGGSVVRNLENERQRTIAAAAAAGAQYLDLNAKSTDYINAVGDADGRRYDLAQGDRTHLNKAAEVVFGRMVADLLLEKKGELRAFLRDNSTISDAIRDGRFVI</sequence>